<dbReference type="GO" id="GO:0008286">
    <property type="term" value="P:insulin receptor signaling pathway"/>
    <property type="evidence" value="ECO:0007669"/>
    <property type="project" value="TreeGrafter"/>
</dbReference>
<dbReference type="Pfam" id="PF00017">
    <property type="entry name" value="SH2"/>
    <property type="match status" value="2"/>
</dbReference>
<dbReference type="PANTHER" id="PTHR10155:SF10">
    <property type="entry name" value="PI3K21B, ISOFORM B"/>
    <property type="match status" value="1"/>
</dbReference>
<dbReference type="SMART" id="SM00252">
    <property type="entry name" value="SH2"/>
    <property type="match status" value="2"/>
</dbReference>
<accession>A0A6F9DNW4</accession>
<proteinExistence type="evidence at transcript level"/>
<dbReference type="SUPFAM" id="SSF55550">
    <property type="entry name" value="SH2 domain"/>
    <property type="match status" value="2"/>
</dbReference>
<dbReference type="GO" id="GO:0005942">
    <property type="term" value="C:phosphatidylinositol 3-kinase complex"/>
    <property type="evidence" value="ECO:0007669"/>
    <property type="project" value="TreeGrafter"/>
</dbReference>
<dbReference type="Gene3D" id="1.10.287.1490">
    <property type="match status" value="1"/>
</dbReference>
<dbReference type="PROSITE" id="PS50001">
    <property type="entry name" value="SH2"/>
    <property type="match status" value="2"/>
</dbReference>
<reference evidence="6" key="1">
    <citation type="submission" date="2020-04" db="EMBL/GenBank/DDBJ databases">
        <authorList>
            <person name="Neveu A P."/>
        </authorList>
    </citation>
    <scope>NUCLEOTIDE SEQUENCE</scope>
    <source>
        <tissue evidence="6">Whole embryo</tissue>
    </source>
</reference>
<dbReference type="Pfam" id="PF16454">
    <property type="entry name" value="PI3K_P85_iSH2"/>
    <property type="match status" value="1"/>
</dbReference>
<evidence type="ECO:0000259" key="5">
    <source>
        <dbReference type="PROSITE" id="PS50001"/>
    </source>
</evidence>
<evidence type="ECO:0000256" key="3">
    <source>
        <dbReference type="SAM" id="Coils"/>
    </source>
</evidence>
<dbReference type="InterPro" id="IPR036860">
    <property type="entry name" value="SH2_dom_sf"/>
</dbReference>
<sequence length="475" mass="54576">MENESDTEDAPPIPPRVVGTISHPGHQTSAYDPARDVISSGPQRVPSSNYMPITLKNGGTPSPQPSPHHTTSISHSLQDQEWYWGSVSRDEVNARLCDEVDGTFLVRTSTNNPGEFTLTLRKGGSNKLIRIGHRNGKYGFSDPYNFSSVIDLVNHYRKESLRVYNPELDITLQFPASKQSADDIPADTMEELWRSLKDVDQKYISTSHKYHDVYHSFTTRQQDIQITKRAISAYDETISMFKEQCTMLNKYLEQAKGTHDEHRLIENFRKMQSRLKAIVEECDSLKSKLNQETFANRELDRNMNSFKAEMLNLKKLREAKIAHMKSIRVPEERINEQLQLNTDGEDDDEDEIYHMPDNINLAERYPDHCVESNWFFPDFDRTKAQHALYNMPDGTFLIRKRGTSGAPYACSLVAKQEVHHCLIEHTSDGYGFAEPFNLHVTLTDLVLHYAHNSLIPHNERLDTKLETPLAVAWRR</sequence>
<evidence type="ECO:0000313" key="6">
    <source>
        <dbReference type="EMBL" id="CAB3264881.1"/>
    </source>
</evidence>
<dbReference type="PRINTS" id="PR00401">
    <property type="entry name" value="SH2DOMAIN"/>
</dbReference>
<dbReference type="FunFam" id="3.30.505.10:FF:000080">
    <property type="entry name" value="Pi3K21B, isoform C"/>
    <property type="match status" value="1"/>
</dbReference>
<feature type="domain" description="SH2" evidence="5">
    <location>
        <begin position="82"/>
        <end position="176"/>
    </location>
</feature>
<dbReference type="Gene3D" id="3.30.505.10">
    <property type="entry name" value="SH2 domain"/>
    <property type="match status" value="2"/>
</dbReference>
<name>A0A6F9DNW4_9ASCI</name>
<organism evidence="6">
    <name type="scientific">Phallusia mammillata</name>
    <dbReference type="NCBI Taxonomy" id="59560"/>
    <lineage>
        <taxon>Eukaryota</taxon>
        <taxon>Metazoa</taxon>
        <taxon>Chordata</taxon>
        <taxon>Tunicata</taxon>
        <taxon>Ascidiacea</taxon>
        <taxon>Phlebobranchia</taxon>
        <taxon>Ascidiidae</taxon>
        <taxon>Phallusia</taxon>
    </lineage>
</organism>
<keyword evidence="3" id="KW-0175">Coiled coil</keyword>
<keyword evidence="1 2" id="KW-0727">SH2 domain</keyword>
<evidence type="ECO:0000256" key="2">
    <source>
        <dbReference type="PROSITE-ProRule" id="PRU00191"/>
    </source>
</evidence>
<feature type="compositionally biased region" description="Polar residues" evidence="4">
    <location>
        <begin position="40"/>
        <end position="51"/>
    </location>
</feature>
<dbReference type="PRINTS" id="PR00678">
    <property type="entry name" value="PI3KINASEP85"/>
</dbReference>
<evidence type="ECO:0000256" key="4">
    <source>
        <dbReference type="SAM" id="MobiDB-lite"/>
    </source>
</evidence>
<dbReference type="PANTHER" id="PTHR10155">
    <property type="entry name" value="PHOSPHATIDYLINOSITOL 3-KINASE REGULATORY SUBUNIT"/>
    <property type="match status" value="1"/>
</dbReference>
<dbReference type="EMBL" id="LR789019">
    <property type="protein sequence ID" value="CAB3264881.1"/>
    <property type="molecule type" value="mRNA"/>
</dbReference>
<dbReference type="AlphaFoldDB" id="A0A6F9DNW4"/>
<feature type="region of interest" description="Disordered" evidence="4">
    <location>
        <begin position="1"/>
        <end position="74"/>
    </location>
</feature>
<dbReference type="GO" id="GO:0046935">
    <property type="term" value="F:1-phosphatidylinositol-3-kinase regulator activity"/>
    <property type="evidence" value="ECO:0007669"/>
    <property type="project" value="TreeGrafter"/>
</dbReference>
<protein>
    <submittedName>
        <fullName evidence="6">Phosphatidylinositol 3-kinase regulatory subunit gamma</fullName>
    </submittedName>
</protein>
<dbReference type="FunFam" id="3.30.505.10:FF:000100">
    <property type="entry name" value="phosphatidylinositol 3-kinase regulatory subunit gamma"/>
    <property type="match status" value="1"/>
</dbReference>
<feature type="domain" description="SH2" evidence="5">
    <location>
        <begin position="374"/>
        <end position="469"/>
    </location>
</feature>
<dbReference type="InterPro" id="IPR000980">
    <property type="entry name" value="SH2"/>
</dbReference>
<feature type="coiled-coil region" evidence="3">
    <location>
        <begin position="268"/>
        <end position="316"/>
    </location>
</feature>
<dbReference type="InterPro" id="IPR032498">
    <property type="entry name" value="PI3K_P85_iSH2"/>
</dbReference>
<dbReference type="GO" id="GO:0046854">
    <property type="term" value="P:phosphatidylinositol phosphate biosynthetic process"/>
    <property type="evidence" value="ECO:0007669"/>
    <property type="project" value="TreeGrafter"/>
</dbReference>
<evidence type="ECO:0000256" key="1">
    <source>
        <dbReference type="ARBA" id="ARBA00022999"/>
    </source>
</evidence>
<gene>
    <name evidence="6" type="primary">Pik3r3</name>
</gene>